<feature type="coiled-coil region" evidence="1">
    <location>
        <begin position="593"/>
        <end position="620"/>
    </location>
</feature>
<accession>A0AAN6QDM5</accession>
<dbReference type="EMBL" id="MU853364">
    <property type="protein sequence ID" value="KAK4108300.1"/>
    <property type="molecule type" value="Genomic_DNA"/>
</dbReference>
<sequence length="949" mass="100892">MSVTPSTPAAEKHGAATTNNVPIGNASAPAPKDNGPVLLARQNAPAPAPAAANPKAMEENPPTAITAESEHDRTDVVRQALKKAVEKSAVTLPEGDNTKANVVILAEDLVVYRGSNFRFPGKTLTVFARRIIIAPRPGETLGSEAKDHQVVFDCTGNMGEDRYSDQAKTPKGKAADGNAGKRTKDASLFTSAEHEGAQSGGNGENGAQGLAGGNGGNIYFCAQVLSLCRPDTAAAVKLIARGGNGTQGQRGGDGGNGGRGMPYDAPFVHPPNWVFNGANGGSGGNGGAGGNGGSGGGVYVRVTSAVSSPSRFDVFGVQIDNAGGQNGPSGQGGRAGEGGWGTTAKESDFLGPTVTVRGSNGSDGNSGSSSTGNPFTPPTGKQLAFSLPEFGAFALAVNPAFAHMLTQRLVFEYDVLFSSLFDILPKTHKTVERRRFEKSLAWAQEIYDAIGVFGSSDTLLNGPEAARSPSHKDYEAQEKALREKFGGTAWKDDKTQKASRTIFALAFEKLLSLGGSVVPPVPATDSFGHTFNFVPDISFSINRLVKVAADLEVAEARRAALSQAAASSKVKAAEVSSRIQGFSYHIAGIQTDRKEVSDAVALAQTKINELQGKVQAAIKDCVAKLNRFDTKEKLANFSCDNIEKVSPWLANFLSVGTAGMDLFNTVSTNSGGAVKKDALQGQFKTIEANLSGKELTKQIGEFTSGANDKLMKRVMMEQARFEKLCDEHFPGDASADERAAFDSAVAQARALNEALVSNQKALLRQAQVEAYFAKARLARAALEGDATTVTPVKLQLFVQLYDESYAQQKACVIKFYLDVIRAITAVKLEPTSIPRSILRLGSWDNLSGQLFNDVILPQLRAEIDTLRAKSNRFATTATEYRGWITKETHPYIFGPGPLRPFNLVIDTANCYDILGINLPTVFDVRMKQCWVILEGARRKKEDNSDLVID</sequence>
<feature type="non-terminal residue" evidence="3">
    <location>
        <position position="949"/>
    </location>
</feature>
<feature type="compositionally biased region" description="Low complexity" evidence="2">
    <location>
        <begin position="43"/>
        <end position="59"/>
    </location>
</feature>
<keyword evidence="1" id="KW-0175">Coiled coil</keyword>
<proteinExistence type="predicted"/>
<feature type="region of interest" description="Disordered" evidence="2">
    <location>
        <begin position="242"/>
        <end position="262"/>
    </location>
</feature>
<reference evidence="3" key="1">
    <citation type="journal article" date="2023" name="Mol. Phylogenet. Evol.">
        <title>Genome-scale phylogeny and comparative genomics of the fungal order Sordariales.</title>
        <authorList>
            <person name="Hensen N."/>
            <person name="Bonometti L."/>
            <person name="Westerberg I."/>
            <person name="Brannstrom I.O."/>
            <person name="Guillou S."/>
            <person name="Cros-Aarteil S."/>
            <person name="Calhoun S."/>
            <person name="Haridas S."/>
            <person name="Kuo A."/>
            <person name="Mondo S."/>
            <person name="Pangilinan J."/>
            <person name="Riley R."/>
            <person name="LaButti K."/>
            <person name="Andreopoulos B."/>
            <person name="Lipzen A."/>
            <person name="Chen C."/>
            <person name="Yan M."/>
            <person name="Daum C."/>
            <person name="Ng V."/>
            <person name="Clum A."/>
            <person name="Steindorff A."/>
            <person name="Ohm R.A."/>
            <person name="Martin F."/>
            <person name="Silar P."/>
            <person name="Natvig D.O."/>
            <person name="Lalanne C."/>
            <person name="Gautier V."/>
            <person name="Ament-Velasquez S.L."/>
            <person name="Kruys A."/>
            <person name="Hutchinson M.I."/>
            <person name="Powell A.J."/>
            <person name="Barry K."/>
            <person name="Miller A.N."/>
            <person name="Grigoriev I.V."/>
            <person name="Debuchy R."/>
            <person name="Gladieux P."/>
            <person name="Hiltunen Thoren M."/>
            <person name="Johannesson H."/>
        </authorList>
    </citation>
    <scope>NUCLEOTIDE SEQUENCE</scope>
    <source>
        <strain evidence="3">CBS 508.74</strain>
    </source>
</reference>
<evidence type="ECO:0000256" key="2">
    <source>
        <dbReference type="SAM" id="MobiDB-lite"/>
    </source>
</evidence>
<feature type="region of interest" description="Disordered" evidence="2">
    <location>
        <begin position="1"/>
        <end position="59"/>
    </location>
</feature>
<name>A0AAN6QDM5_9PEZI</name>
<gene>
    <name evidence="3" type="ORF">N656DRAFT_832421</name>
</gene>
<organism evidence="3 4">
    <name type="scientific">Canariomyces notabilis</name>
    <dbReference type="NCBI Taxonomy" id="2074819"/>
    <lineage>
        <taxon>Eukaryota</taxon>
        <taxon>Fungi</taxon>
        <taxon>Dikarya</taxon>
        <taxon>Ascomycota</taxon>
        <taxon>Pezizomycotina</taxon>
        <taxon>Sordariomycetes</taxon>
        <taxon>Sordariomycetidae</taxon>
        <taxon>Sordariales</taxon>
        <taxon>Chaetomiaceae</taxon>
        <taxon>Canariomyces</taxon>
    </lineage>
</organism>
<evidence type="ECO:0000313" key="3">
    <source>
        <dbReference type="EMBL" id="KAK4108300.1"/>
    </source>
</evidence>
<reference evidence="3" key="2">
    <citation type="submission" date="2023-05" db="EMBL/GenBank/DDBJ databases">
        <authorList>
            <consortium name="Lawrence Berkeley National Laboratory"/>
            <person name="Steindorff A."/>
            <person name="Hensen N."/>
            <person name="Bonometti L."/>
            <person name="Westerberg I."/>
            <person name="Brannstrom I.O."/>
            <person name="Guillou S."/>
            <person name="Cros-Aarteil S."/>
            <person name="Calhoun S."/>
            <person name="Haridas S."/>
            <person name="Kuo A."/>
            <person name="Mondo S."/>
            <person name="Pangilinan J."/>
            <person name="Riley R."/>
            <person name="Labutti K."/>
            <person name="Andreopoulos B."/>
            <person name="Lipzen A."/>
            <person name="Chen C."/>
            <person name="Yanf M."/>
            <person name="Daum C."/>
            <person name="Ng V."/>
            <person name="Clum A."/>
            <person name="Ohm R."/>
            <person name="Martin F."/>
            <person name="Silar P."/>
            <person name="Natvig D."/>
            <person name="Lalanne C."/>
            <person name="Gautier V."/>
            <person name="Ament-Velasquez S.L."/>
            <person name="Kruys A."/>
            <person name="Hutchinson M.I."/>
            <person name="Powell A.J."/>
            <person name="Barry K."/>
            <person name="Miller A.N."/>
            <person name="Grigoriev I.V."/>
            <person name="Debuchy R."/>
            <person name="Gladieux P."/>
            <person name="Thoren M.H."/>
            <person name="Johannesson H."/>
        </authorList>
    </citation>
    <scope>NUCLEOTIDE SEQUENCE</scope>
    <source>
        <strain evidence="3">CBS 508.74</strain>
    </source>
</reference>
<feature type="compositionally biased region" description="Gly residues" evidence="2">
    <location>
        <begin position="324"/>
        <end position="341"/>
    </location>
</feature>
<feature type="region of interest" description="Disordered" evidence="2">
    <location>
        <begin position="322"/>
        <end position="341"/>
    </location>
</feature>
<dbReference type="GeneID" id="89942786"/>
<protein>
    <submittedName>
        <fullName evidence="3">Uncharacterized protein</fullName>
    </submittedName>
</protein>
<feature type="compositionally biased region" description="Low complexity" evidence="2">
    <location>
        <begin position="358"/>
        <end position="380"/>
    </location>
</feature>
<dbReference type="Proteomes" id="UP001302812">
    <property type="component" value="Unassembled WGS sequence"/>
</dbReference>
<keyword evidence="4" id="KW-1185">Reference proteome</keyword>
<feature type="region of interest" description="Disordered" evidence="2">
    <location>
        <begin position="160"/>
        <end position="184"/>
    </location>
</feature>
<dbReference type="RefSeq" id="XP_064665870.1">
    <property type="nucleotide sequence ID" value="XM_064818660.1"/>
</dbReference>
<feature type="compositionally biased region" description="Gly residues" evidence="2">
    <location>
        <begin position="242"/>
        <end position="260"/>
    </location>
</feature>
<evidence type="ECO:0000313" key="4">
    <source>
        <dbReference type="Proteomes" id="UP001302812"/>
    </source>
</evidence>
<feature type="region of interest" description="Disordered" evidence="2">
    <location>
        <begin position="355"/>
        <end position="380"/>
    </location>
</feature>
<comment type="caution">
    <text evidence="3">The sequence shown here is derived from an EMBL/GenBank/DDBJ whole genome shotgun (WGS) entry which is preliminary data.</text>
</comment>
<evidence type="ECO:0000256" key="1">
    <source>
        <dbReference type="SAM" id="Coils"/>
    </source>
</evidence>
<dbReference type="AlphaFoldDB" id="A0AAN6QDM5"/>